<accession>A0A559M7F4</accession>
<evidence type="ECO:0000313" key="9">
    <source>
        <dbReference type="Proteomes" id="UP000315522"/>
    </source>
</evidence>
<protein>
    <submittedName>
        <fullName evidence="8">Uncharacterized protein</fullName>
    </submittedName>
</protein>
<dbReference type="Proteomes" id="UP000315522">
    <property type="component" value="Unassembled WGS sequence"/>
</dbReference>
<dbReference type="PANTHER" id="PTHR43549:SF2">
    <property type="entry name" value="MULTIDRUG RESISTANCE PROTEIN NORM-RELATED"/>
    <property type="match status" value="1"/>
</dbReference>
<organism evidence="8 9">
    <name type="scientific">Lachnellula willkommii</name>
    <dbReference type="NCBI Taxonomy" id="215461"/>
    <lineage>
        <taxon>Eukaryota</taxon>
        <taxon>Fungi</taxon>
        <taxon>Dikarya</taxon>
        <taxon>Ascomycota</taxon>
        <taxon>Pezizomycotina</taxon>
        <taxon>Leotiomycetes</taxon>
        <taxon>Helotiales</taxon>
        <taxon>Lachnaceae</taxon>
        <taxon>Lachnellula</taxon>
    </lineage>
</organism>
<reference evidence="8 9" key="1">
    <citation type="submission" date="2018-05" db="EMBL/GenBank/DDBJ databases">
        <title>Genome sequencing and assembly of the regulated plant pathogen Lachnellula willkommii and related sister species for the development of diagnostic species identification markers.</title>
        <authorList>
            <person name="Giroux E."/>
            <person name="Bilodeau G."/>
        </authorList>
    </citation>
    <scope>NUCLEOTIDE SEQUENCE [LARGE SCALE GENOMIC DNA]</scope>
    <source>
        <strain evidence="8 9">CBS 172.35</strain>
    </source>
</reference>
<feature type="transmembrane region" description="Helical" evidence="7">
    <location>
        <begin position="451"/>
        <end position="478"/>
    </location>
</feature>
<gene>
    <name evidence="8" type="ORF">LAWI1_G003795</name>
</gene>
<comment type="caution">
    <text evidence="8">The sequence shown here is derived from an EMBL/GenBank/DDBJ whole genome shotgun (WGS) entry which is preliminary data.</text>
</comment>
<dbReference type="AlphaFoldDB" id="A0A559M7F4"/>
<comment type="subcellular location">
    <subcellularLocation>
        <location evidence="1">Cell membrane</location>
        <topology evidence="1">Multi-pass membrane protein</topology>
    </subcellularLocation>
</comment>
<proteinExistence type="predicted"/>
<dbReference type="InterPro" id="IPR052031">
    <property type="entry name" value="Membrane_Transporter-Flippase"/>
</dbReference>
<keyword evidence="2" id="KW-0813">Transport</keyword>
<feature type="transmembrane region" description="Helical" evidence="7">
    <location>
        <begin position="198"/>
        <end position="218"/>
    </location>
</feature>
<feature type="transmembrane region" description="Helical" evidence="7">
    <location>
        <begin position="90"/>
        <end position="114"/>
    </location>
</feature>
<evidence type="ECO:0000256" key="7">
    <source>
        <dbReference type="SAM" id="Phobius"/>
    </source>
</evidence>
<keyword evidence="6 7" id="KW-0472">Membrane</keyword>
<dbReference type="PANTHER" id="PTHR43549">
    <property type="entry name" value="MULTIDRUG RESISTANCE PROTEIN YPNP-RELATED"/>
    <property type="match status" value="1"/>
</dbReference>
<keyword evidence="3" id="KW-1003">Cell membrane</keyword>
<sequence length="518" mass="58655">MDTKEPRDNKESRDDKFSGSLLYNFAAFFLPAFYETISKIWVAKIDPKQVIITDIYVYILVIASILNDGLPRAAWIVIGDKHTRSLNSRISLSYTLISFQMLLGLALTVVLMVIADKFADVFVPDADRVIAVRYVRASSVVAFSSAIEVAVSNTTRALDRPDVPLIINFIKFGITGTLDAIIISRVRIGDQTSAINHALIRMACDLVSGACGLVYFVWIADRTIHKDAEDKGLPLELSKSRPCLASLEILFRHGIWTFGESIIRNSLYLWLVHGIIKISGDYATAWGVFNTIRQGILMVPLQALEASTLTFIGHAWGRWRQYIGPGPKESPEDKNPKANMKSLFYIVNRAWASSSTGFVVEFFLFFLLFWAVKDFAYFLSGSHPVSEITQRMWRTMDWCYIFYAIYLQLSAILIATTPRFFFMQGLVGSVLWMLPWAIACSKVAMTEKNAWTYHGVAFGGSLIVDFFTVIAACMLWAWMMSKGWVKLVPVTVEVEDLELERRARRAKKKEKKEKDEEE</sequence>
<feature type="transmembrane region" description="Helical" evidence="7">
    <location>
        <begin position="421"/>
        <end position="439"/>
    </location>
</feature>
<evidence type="ECO:0000256" key="3">
    <source>
        <dbReference type="ARBA" id="ARBA00022475"/>
    </source>
</evidence>
<dbReference type="GO" id="GO:0005886">
    <property type="term" value="C:plasma membrane"/>
    <property type="evidence" value="ECO:0007669"/>
    <property type="project" value="UniProtKB-SubCell"/>
</dbReference>
<feature type="transmembrane region" description="Helical" evidence="7">
    <location>
        <begin position="350"/>
        <end position="372"/>
    </location>
</feature>
<evidence type="ECO:0000256" key="4">
    <source>
        <dbReference type="ARBA" id="ARBA00022692"/>
    </source>
</evidence>
<evidence type="ECO:0000313" key="8">
    <source>
        <dbReference type="EMBL" id="TVY88889.1"/>
    </source>
</evidence>
<evidence type="ECO:0000256" key="1">
    <source>
        <dbReference type="ARBA" id="ARBA00004651"/>
    </source>
</evidence>
<keyword evidence="5 7" id="KW-1133">Transmembrane helix</keyword>
<evidence type="ECO:0000256" key="5">
    <source>
        <dbReference type="ARBA" id="ARBA00022989"/>
    </source>
</evidence>
<feature type="transmembrane region" description="Helical" evidence="7">
    <location>
        <begin position="21"/>
        <end position="43"/>
    </location>
</feature>
<feature type="transmembrane region" description="Helical" evidence="7">
    <location>
        <begin position="392"/>
        <end position="414"/>
    </location>
</feature>
<name>A0A559M7F4_9HELO</name>
<evidence type="ECO:0000256" key="6">
    <source>
        <dbReference type="ARBA" id="ARBA00023136"/>
    </source>
</evidence>
<keyword evidence="9" id="KW-1185">Reference proteome</keyword>
<dbReference type="EMBL" id="QGML01001510">
    <property type="protein sequence ID" value="TVY88889.1"/>
    <property type="molecule type" value="Genomic_DNA"/>
</dbReference>
<feature type="transmembrane region" description="Helical" evidence="7">
    <location>
        <begin position="134"/>
        <end position="151"/>
    </location>
</feature>
<evidence type="ECO:0000256" key="2">
    <source>
        <dbReference type="ARBA" id="ARBA00022448"/>
    </source>
</evidence>
<keyword evidence="4 7" id="KW-0812">Transmembrane</keyword>
<feature type="transmembrane region" description="Helical" evidence="7">
    <location>
        <begin position="163"/>
        <end position="186"/>
    </location>
</feature>
<feature type="transmembrane region" description="Helical" evidence="7">
    <location>
        <begin position="55"/>
        <end position="78"/>
    </location>
</feature>